<dbReference type="KEGG" id="ehx:EMIHUDRAFT_255864"/>
<dbReference type="GeneID" id="17264062"/>
<dbReference type="SMART" id="SM00368">
    <property type="entry name" value="LRR_RI"/>
    <property type="match status" value="2"/>
</dbReference>
<dbReference type="InterPro" id="IPR001611">
    <property type="entry name" value="Leu-rich_rpt"/>
</dbReference>
<accession>A0A0D3J4T0</accession>
<dbReference type="InterPro" id="IPR032675">
    <property type="entry name" value="LRR_dom_sf"/>
</dbReference>
<dbReference type="Pfam" id="PF13516">
    <property type="entry name" value="LRR_6"/>
    <property type="match status" value="2"/>
</dbReference>
<reference evidence="1" key="2">
    <citation type="submission" date="2024-10" db="UniProtKB">
        <authorList>
            <consortium name="EnsemblProtists"/>
        </authorList>
    </citation>
    <scope>IDENTIFICATION</scope>
</reference>
<dbReference type="Proteomes" id="UP000013827">
    <property type="component" value="Unassembled WGS sequence"/>
</dbReference>
<dbReference type="RefSeq" id="XP_005770944.1">
    <property type="nucleotide sequence ID" value="XM_005770887.1"/>
</dbReference>
<evidence type="ECO:0000313" key="2">
    <source>
        <dbReference type="Proteomes" id="UP000013827"/>
    </source>
</evidence>
<organism evidence="1 2">
    <name type="scientific">Emiliania huxleyi (strain CCMP1516)</name>
    <dbReference type="NCBI Taxonomy" id="280463"/>
    <lineage>
        <taxon>Eukaryota</taxon>
        <taxon>Haptista</taxon>
        <taxon>Haptophyta</taxon>
        <taxon>Prymnesiophyceae</taxon>
        <taxon>Isochrysidales</taxon>
        <taxon>Noelaerhabdaceae</taxon>
        <taxon>Emiliania</taxon>
    </lineage>
</organism>
<dbReference type="AlphaFoldDB" id="A0A0D3J4T0"/>
<name>A0A0D3J4T0_EMIH1</name>
<dbReference type="PaxDb" id="2903-EOD18515"/>
<dbReference type="SUPFAM" id="SSF52047">
    <property type="entry name" value="RNI-like"/>
    <property type="match status" value="1"/>
</dbReference>
<evidence type="ECO:0000313" key="1">
    <source>
        <dbReference type="EnsemblProtists" id="EOD18515"/>
    </source>
</evidence>
<sequence length="70" mass="7304">EAPALKTLHLADNGIRDAGIVALMATAAEGKLASIEELVLEKNRFGDAGADALTASISKGSLPKLKYLKR</sequence>
<dbReference type="Gene3D" id="3.80.10.10">
    <property type="entry name" value="Ribonuclease Inhibitor"/>
    <property type="match status" value="1"/>
</dbReference>
<dbReference type="EnsemblProtists" id="EOD18515">
    <property type="protein sequence ID" value="EOD18515"/>
    <property type="gene ID" value="EMIHUDRAFT_255864"/>
</dbReference>
<dbReference type="HOGENOM" id="CLU_2765747_0_0_1"/>
<protein>
    <submittedName>
        <fullName evidence="1">Uncharacterized protein</fullName>
    </submittedName>
</protein>
<proteinExistence type="predicted"/>
<keyword evidence="2" id="KW-1185">Reference proteome</keyword>
<reference evidence="2" key="1">
    <citation type="journal article" date="2013" name="Nature">
        <title>Pan genome of the phytoplankton Emiliania underpins its global distribution.</title>
        <authorList>
            <person name="Read B.A."/>
            <person name="Kegel J."/>
            <person name="Klute M.J."/>
            <person name="Kuo A."/>
            <person name="Lefebvre S.C."/>
            <person name="Maumus F."/>
            <person name="Mayer C."/>
            <person name="Miller J."/>
            <person name="Monier A."/>
            <person name="Salamov A."/>
            <person name="Young J."/>
            <person name="Aguilar M."/>
            <person name="Claverie J.M."/>
            <person name="Frickenhaus S."/>
            <person name="Gonzalez K."/>
            <person name="Herman E.K."/>
            <person name="Lin Y.C."/>
            <person name="Napier J."/>
            <person name="Ogata H."/>
            <person name="Sarno A.F."/>
            <person name="Shmutz J."/>
            <person name="Schroeder D."/>
            <person name="de Vargas C."/>
            <person name="Verret F."/>
            <person name="von Dassow P."/>
            <person name="Valentin K."/>
            <person name="Van de Peer Y."/>
            <person name="Wheeler G."/>
            <person name="Dacks J.B."/>
            <person name="Delwiche C.F."/>
            <person name="Dyhrman S.T."/>
            <person name="Glockner G."/>
            <person name="John U."/>
            <person name="Richards T."/>
            <person name="Worden A.Z."/>
            <person name="Zhang X."/>
            <person name="Grigoriev I.V."/>
            <person name="Allen A.E."/>
            <person name="Bidle K."/>
            <person name="Borodovsky M."/>
            <person name="Bowler C."/>
            <person name="Brownlee C."/>
            <person name="Cock J.M."/>
            <person name="Elias M."/>
            <person name="Gladyshev V.N."/>
            <person name="Groth M."/>
            <person name="Guda C."/>
            <person name="Hadaegh A."/>
            <person name="Iglesias-Rodriguez M.D."/>
            <person name="Jenkins J."/>
            <person name="Jones B.M."/>
            <person name="Lawson T."/>
            <person name="Leese F."/>
            <person name="Lindquist E."/>
            <person name="Lobanov A."/>
            <person name="Lomsadze A."/>
            <person name="Malik S.B."/>
            <person name="Marsh M.E."/>
            <person name="Mackinder L."/>
            <person name="Mock T."/>
            <person name="Mueller-Roeber B."/>
            <person name="Pagarete A."/>
            <person name="Parker M."/>
            <person name="Probert I."/>
            <person name="Quesneville H."/>
            <person name="Raines C."/>
            <person name="Rensing S.A."/>
            <person name="Riano-Pachon D.M."/>
            <person name="Richier S."/>
            <person name="Rokitta S."/>
            <person name="Shiraiwa Y."/>
            <person name="Soanes D.M."/>
            <person name="van der Giezen M."/>
            <person name="Wahlund T.M."/>
            <person name="Williams B."/>
            <person name="Wilson W."/>
            <person name="Wolfe G."/>
            <person name="Wurch L.L."/>
        </authorList>
    </citation>
    <scope>NUCLEOTIDE SEQUENCE</scope>
</reference>